<dbReference type="PROSITE" id="PS50032">
    <property type="entry name" value="KA1"/>
    <property type="match status" value="1"/>
</dbReference>
<evidence type="ECO:0000256" key="9">
    <source>
        <dbReference type="ARBA" id="ARBA00022777"/>
    </source>
</evidence>
<evidence type="ECO:0000259" key="18">
    <source>
        <dbReference type="PROSITE" id="PS50032"/>
    </source>
</evidence>
<dbReference type="Pfam" id="PF00069">
    <property type="entry name" value="Pkinase"/>
    <property type="match status" value="1"/>
</dbReference>
<evidence type="ECO:0000256" key="3">
    <source>
        <dbReference type="ARBA" id="ARBA00012513"/>
    </source>
</evidence>
<keyword evidence="4" id="KW-0723">Serine/threonine-protein kinase</keyword>
<protein>
    <recommendedName>
        <fullName evidence="3">non-specific serine/threonine protein kinase</fullName>
        <ecNumber evidence="3">2.7.11.1</ecNumber>
    </recommendedName>
</protein>
<dbReference type="PROSITE" id="PS50011">
    <property type="entry name" value="PROTEIN_KINASE_DOM"/>
    <property type="match status" value="1"/>
</dbReference>
<feature type="region of interest" description="Disordered" evidence="15">
    <location>
        <begin position="417"/>
        <end position="510"/>
    </location>
</feature>
<feature type="domain" description="UBA" evidence="17">
    <location>
        <begin position="300"/>
        <end position="342"/>
    </location>
</feature>
<evidence type="ECO:0000256" key="2">
    <source>
        <dbReference type="ARBA" id="ARBA00006234"/>
    </source>
</evidence>
<dbReference type="InterPro" id="IPR017441">
    <property type="entry name" value="Protein_kinase_ATP_BS"/>
</dbReference>
<dbReference type="GO" id="GO:0046872">
    <property type="term" value="F:metal ion binding"/>
    <property type="evidence" value="ECO:0007669"/>
    <property type="project" value="UniProtKB-KW"/>
</dbReference>
<keyword evidence="10 14" id="KW-0067">ATP-binding</keyword>
<feature type="domain" description="Protein kinase" evidence="16">
    <location>
        <begin position="28"/>
        <end position="279"/>
    </location>
</feature>
<evidence type="ECO:0000256" key="1">
    <source>
        <dbReference type="ARBA" id="ARBA00001946"/>
    </source>
</evidence>
<evidence type="ECO:0000256" key="15">
    <source>
        <dbReference type="SAM" id="MobiDB-lite"/>
    </source>
</evidence>
<dbReference type="SUPFAM" id="SSF56112">
    <property type="entry name" value="Protein kinase-like (PK-like)"/>
    <property type="match status" value="1"/>
</dbReference>
<feature type="domain" description="KA1" evidence="18">
    <location>
        <begin position="748"/>
        <end position="797"/>
    </location>
</feature>
<evidence type="ECO:0000259" key="17">
    <source>
        <dbReference type="PROSITE" id="PS50030"/>
    </source>
</evidence>
<dbReference type="Pfam" id="PF02149">
    <property type="entry name" value="KA1"/>
    <property type="match status" value="1"/>
</dbReference>
<evidence type="ECO:0000256" key="8">
    <source>
        <dbReference type="ARBA" id="ARBA00022741"/>
    </source>
</evidence>
<evidence type="ECO:0000256" key="6">
    <source>
        <dbReference type="ARBA" id="ARBA00022679"/>
    </source>
</evidence>
<dbReference type="InterPro" id="IPR001772">
    <property type="entry name" value="KA1_dom"/>
</dbReference>
<dbReference type="InterPro" id="IPR000719">
    <property type="entry name" value="Prot_kinase_dom"/>
</dbReference>
<feature type="binding site" evidence="14">
    <location>
        <position position="57"/>
    </location>
    <ligand>
        <name>ATP</name>
        <dbReference type="ChEBI" id="CHEBI:30616"/>
    </ligand>
</feature>
<feature type="compositionally biased region" description="Low complexity" evidence="15">
    <location>
        <begin position="477"/>
        <end position="502"/>
    </location>
</feature>
<evidence type="ECO:0000259" key="16">
    <source>
        <dbReference type="PROSITE" id="PS50011"/>
    </source>
</evidence>
<keyword evidence="9 19" id="KW-0418">Kinase</keyword>
<evidence type="ECO:0000256" key="4">
    <source>
        <dbReference type="ARBA" id="ARBA00022527"/>
    </source>
</evidence>
<keyword evidence="5" id="KW-0597">Phosphoprotein</keyword>
<dbReference type="PANTHER" id="PTHR24346:SF106">
    <property type="entry name" value="PROTEIN KINASE DOMAIN-CONTAINING PROTEIN"/>
    <property type="match status" value="1"/>
</dbReference>
<dbReference type="PANTHER" id="PTHR24346">
    <property type="entry name" value="MAP/MICROTUBULE AFFINITY-REGULATING KINASE"/>
    <property type="match status" value="1"/>
</dbReference>
<evidence type="ECO:0000256" key="5">
    <source>
        <dbReference type="ARBA" id="ARBA00022553"/>
    </source>
</evidence>
<feature type="compositionally biased region" description="Low complexity" evidence="15">
    <location>
        <begin position="612"/>
        <end position="637"/>
    </location>
</feature>
<evidence type="ECO:0000313" key="20">
    <source>
        <dbReference type="Proteomes" id="UP001212152"/>
    </source>
</evidence>
<dbReference type="FunFam" id="3.30.310.80:FF:000011">
    <property type="entry name" value="Non-specific serine/threonine protein kinase"/>
    <property type="match status" value="1"/>
</dbReference>
<evidence type="ECO:0000256" key="10">
    <source>
        <dbReference type="ARBA" id="ARBA00022840"/>
    </source>
</evidence>
<dbReference type="InterPro" id="IPR011009">
    <property type="entry name" value="Kinase-like_dom_sf"/>
</dbReference>
<organism evidence="19 20">
    <name type="scientific">Geranomyces variabilis</name>
    <dbReference type="NCBI Taxonomy" id="109894"/>
    <lineage>
        <taxon>Eukaryota</taxon>
        <taxon>Fungi</taxon>
        <taxon>Fungi incertae sedis</taxon>
        <taxon>Chytridiomycota</taxon>
        <taxon>Chytridiomycota incertae sedis</taxon>
        <taxon>Chytridiomycetes</taxon>
        <taxon>Spizellomycetales</taxon>
        <taxon>Powellomycetaceae</taxon>
        <taxon>Geranomyces</taxon>
    </lineage>
</organism>
<dbReference type="InterPro" id="IPR008271">
    <property type="entry name" value="Ser/Thr_kinase_AS"/>
</dbReference>
<dbReference type="SUPFAM" id="SSF103243">
    <property type="entry name" value="KA1-like"/>
    <property type="match status" value="1"/>
</dbReference>
<keyword evidence="8 14" id="KW-0547">Nucleotide-binding</keyword>
<dbReference type="CDD" id="cd12121">
    <property type="entry name" value="MARK_C_like"/>
    <property type="match status" value="1"/>
</dbReference>
<comment type="similarity">
    <text evidence="2">Belongs to the protein kinase superfamily. CAMK Ser/Thr protein kinase family. SNF1 subfamily.</text>
</comment>
<dbReference type="InterPro" id="IPR028375">
    <property type="entry name" value="KA1/Ssp2_C"/>
</dbReference>
<feature type="region of interest" description="Disordered" evidence="15">
    <location>
        <begin position="561"/>
        <end position="684"/>
    </location>
</feature>
<comment type="cofactor">
    <cofactor evidence="1">
        <name>Mg(2+)</name>
        <dbReference type="ChEBI" id="CHEBI:18420"/>
    </cofactor>
</comment>
<dbReference type="GO" id="GO:0004674">
    <property type="term" value="F:protein serine/threonine kinase activity"/>
    <property type="evidence" value="ECO:0007669"/>
    <property type="project" value="UniProtKB-KW"/>
</dbReference>
<dbReference type="PROSITE" id="PS00107">
    <property type="entry name" value="PROTEIN_KINASE_ATP"/>
    <property type="match status" value="1"/>
</dbReference>
<dbReference type="GO" id="GO:0005524">
    <property type="term" value="F:ATP binding"/>
    <property type="evidence" value="ECO:0007669"/>
    <property type="project" value="UniProtKB-UniRule"/>
</dbReference>
<name>A0AAD5XMB2_9FUNG</name>
<evidence type="ECO:0000313" key="19">
    <source>
        <dbReference type="EMBL" id="KAJ3169749.1"/>
    </source>
</evidence>
<evidence type="ECO:0000256" key="14">
    <source>
        <dbReference type="PROSITE-ProRule" id="PRU10141"/>
    </source>
</evidence>
<dbReference type="PROSITE" id="PS00108">
    <property type="entry name" value="PROTEIN_KINASE_ST"/>
    <property type="match status" value="1"/>
</dbReference>
<accession>A0AAD5XMB2</accession>
<comment type="caution">
    <text evidence="19">The sequence shown here is derived from an EMBL/GenBank/DDBJ whole genome shotgun (WGS) entry which is preliminary data.</text>
</comment>
<dbReference type="Gene3D" id="3.30.310.80">
    <property type="entry name" value="Kinase associated domain 1, KA1"/>
    <property type="match status" value="1"/>
</dbReference>
<keyword evidence="11" id="KW-0460">Magnesium</keyword>
<dbReference type="GO" id="GO:0035556">
    <property type="term" value="P:intracellular signal transduction"/>
    <property type="evidence" value="ECO:0007669"/>
    <property type="project" value="TreeGrafter"/>
</dbReference>
<dbReference type="PROSITE" id="PS50030">
    <property type="entry name" value="UBA"/>
    <property type="match status" value="1"/>
</dbReference>
<dbReference type="SMART" id="SM00220">
    <property type="entry name" value="S_TKc"/>
    <property type="match status" value="1"/>
</dbReference>
<dbReference type="FunFam" id="3.30.200.20:FF:000003">
    <property type="entry name" value="Non-specific serine/threonine protein kinase"/>
    <property type="match status" value="1"/>
</dbReference>
<dbReference type="AlphaFoldDB" id="A0AAD5XMB2"/>
<dbReference type="Gene3D" id="1.10.510.10">
    <property type="entry name" value="Transferase(Phosphotransferase) domain 1"/>
    <property type="match status" value="1"/>
</dbReference>
<keyword evidence="20" id="KW-1185">Reference proteome</keyword>
<dbReference type="EMBL" id="JADGJQ010000103">
    <property type="protein sequence ID" value="KAJ3169749.1"/>
    <property type="molecule type" value="Genomic_DNA"/>
</dbReference>
<keyword evidence="7" id="KW-0479">Metal-binding</keyword>
<dbReference type="InterPro" id="IPR015940">
    <property type="entry name" value="UBA"/>
</dbReference>
<sequence>MSEAEPTLYARATAERMARPKAATIGYYDLEKNVGEGNFAKVRLATHTLTGEKVAVKIIDKSKLDKTTSKKLFREVRIMKLLSHPHIVRLYEVIDTPKELYLIMEYASGGEIFDYLVAHGRMKEKEARRHFRQIVGAIDYCHGLHVIHRDLKAENLLLDGNMNVKIADFGFSNQFSPGQRLNTWCGSPPYAAPELFQGKEYSGPEVDIWSLGVVLYVLVCGALPFDGSTLAKLRSRVLAGKFKVPFYMSTDCERLVKRMLQLDPTKRITLDQVQSDKWFTEGYEHDVAASVQVPKPQPLTAEQSARVLSELEEIGLDRVAVKKSLDEGTYDHLAATYYLIADKLFKRKNEAAASGGDRLVHGSLVEPDAAGAPVGSSARKSIVNAAPGTASSTVPVLPNITHVGSRKLAEAPNMNAITEEGGAGGAAAGTDGVVTPRASRLNPIDRPSSGTGERQRARTADASSASSEYTPSPPNAGAPGSIANPAAAAAAARTGTAPSATSVRSRRATVSTPVAVADLKKELLQNNVNAAIAAQTATSPTATTEEEAAADVVQVRPRMRLPSSSQQRPSSFAGVPSNQITVPPGPGEMHVTQAPQPVLAASSERQIQQPLAGARGSAVTGAGGAAAAAPPSASVAGRRNRAQTMDSAAAAQAQAAAQNAGGAPGSPTSPTGGPNALTSGANGSQMSLTDRLKLKIRGPNGAPSEPRVLRFTFSVSTTSTKSPDAILTEVLRVLTAHGVKTDVVGFIASCSYQGTEFEMEVCKLPRLAVNGLRFKRMSGDSWAYKNLLTDLIAKMNL</sequence>
<feature type="compositionally biased region" description="Low complexity" evidence="15">
    <location>
        <begin position="648"/>
        <end position="674"/>
    </location>
</feature>
<comment type="catalytic activity">
    <reaction evidence="12">
        <text>L-threonyl-[protein] + ATP = O-phospho-L-threonyl-[protein] + ADP + H(+)</text>
        <dbReference type="Rhea" id="RHEA:46608"/>
        <dbReference type="Rhea" id="RHEA-COMP:11060"/>
        <dbReference type="Rhea" id="RHEA-COMP:11605"/>
        <dbReference type="ChEBI" id="CHEBI:15378"/>
        <dbReference type="ChEBI" id="CHEBI:30013"/>
        <dbReference type="ChEBI" id="CHEBI:30616"/>
        <dbReference type="ChEBI" id="CHEBI:61977"/>
        <dbReference type="ChEBI" id="CHEBI:456216"/>
        <dbReference type="EC" id="2.7.11.1"/>
    </reaction>
</comment>
<evidence type="ECO:0000256" key="7">
    <source>
        <dbReference type="ARBA" id="ARBA00022723"/>
    </source>
</evidence>
<keyword evidence="6" id="KW-0808">Transferase</keyword>
<gene>
    <name evidence="19" type="primary">SIK3</name>
    <name evidence="19" type="ORF">HDU87_000542</name>
</gene>
<dbReference type="GO" id="GO:0005737">
    <property type="term" value="C:cytoplasm"/>
    <property type="evidence" value="ECO:0007669"/>
    <property type="project" value="TreeGrafter"/>
</dbReference>
<proteinExistence type="inferred from homology"/>
<evidence type="ECO:0000256" key="12">
    <source>
        <dbReference type="ARBA" id="ARBA00047899"/>
    </source>
</evidence>
<evidence type="ECO:0000256" key="13">
    <source>
        <dbReference type="ARBA" id="ARBA00048679"/>
    </source>
</evidence>
<reference evidence="19" key="1">
    <citation type="submission" date="2020-05" db="EMBL/GenBank/DDBJ databases">
        <title>Phylogenomic resolution of chytrid fungi.</title>
        <authorList>
            <person name="Stajich J.E."/>
            <person name="Amses K."/>
            <person name="Simmons R."/>
            <person name="Seto K."/>
            <person name="Myers J."/>
            <person name="Bonds A."/>
            <person name="Quandt C.A."/>
            <person name="Barry K."/>
            <person name="Liu P."/>
            <person name="Grigoriev I."/>
            <person name="Longcore J.E."/>
            <person name="James T.Y."/>
        </authorList>
    </citation>
    <scope>NUCLEOTIDE SEQUENCE</scope>
    <source>
        <strain evidence="19">JEL0379</strain>
    </source>
</reference>
<dbReference type="EC" id="2.7.11.1" evidence="3"/>
<dbReference type="FunFam" id="1.10.510.10:FF:000156">
    <property type="entry name" value="Serine/threonine-protein kinase SIK3 homolog"/>
    <property type="match status" value="1"/>
</dbReference>
<evidence type="ECO:0000256" key="11">
    <source>
        <dbReference type="ARBA" id="ARBA00022842"/>
    </source>
</evidence>
<dbReference type="Proteomes" id="UP001212152">
    <property type="component" value="Unassembled WGS sequence"/>
</dbReference>
<comment type="catalytic activity">
    <reaction evidence="13">
        <text>L-seryl-[protein] + ATP = O-phospho-L-seryl-[protein] + ADP + H(+)</text>
        <dbReference type="Rhea" id="RHEA:17989"/>
        <dbReference type="Rhea" id="RHEA-COMP:9863"/>
        <dbReference type="Rhea" id="RHEA-COMP:11604"/>
        <dbReference type="ChEBI" id="CHEBI:15378"/>
        <dbReference type="ChEBI" id="CHEBI:29999"/>
        <dbReference type="ChEBI" id="CHEBI:30616"/>
        <dbReference type="ChEBI" id="CHEBI:83421"/>
        <dbReference type="ChEBI" id="CHEBI:456216"/>
        <dbReference type="EC" id="2.7.11.1"/>
    </reaction>
</comment>
<feature type="compositionally biased region" description="Low complexity" evidence="15">
    <location>
        <begin position="561"/>
        <end position="571"/>
    </location>
</feature>